<protein>
    <recommendedName>
        <fullName evidence="1">DUF4440 domain-containing protein</fullName>
    </recommendedName>
</protein>
<name>G9QJ18_9BACI</name>
<dbReference type="Gene3D" id="3.10.450.50">
    <property type="match status" value="1"/>
</dbReference>
<feature type="domain" description="DUF4440" evidence="1">
    <location>
        <begin position="13"/>
        <end position="102"/>
    </location>
</feature>
<evidence type="ECO:0000259" key="1">
    <source>
        <dbReference type="Pfam" id="PF14534"/>
    </source>
</evidence>
<reference evidence="2 3" key="1">
    <citation type="submission" date="2011-09" db="EMBL/GenBank/DDBJ databases">
        <title>The Genome Sequence of Bacillus smithii 7_3_47FAA.</title>
        <authorList>
            <consortium name="The Broad Institute Genome Sequencing Platform"/>
            <person name="Earl A."/>
            <person name="Ward D."/>
            <person name="Feldgarden M."/>
            <person name="Gevers D."/>
            <person name="Daigneault M."/>
            <person name="Strauss J."/>
            <person name="Allen-Vercoe E."/>
            <person name="Young S.K."/>
            <person name="Zeng Q."/>
            <person name="Gargeya S."/>
            <person name="Fitzgerald M."/>
            <person name="Haas B."/>
            <person name="Abouelleil A."/>
            <person name="Alvarado L."/>
            <person name="Arachchi H.M."/>
            <person name="Berlin A."/>
            <person name="Brown A."/>
            <person name="Chapman S.B."/>
            <person name="Chen Z."/>
            <person name="Dunbar C."/>
            <person name="Freedman E."/>
            <person name="Gearin G."/>
            <person name="Goldberg J."/>
            <person name="Griggs A."/>
            <person name="Gujja S."/>
            <person name="Heiman D."/>
            <person name="Howarth C."/>
            <person name="Larson L."/>
            <person name="Lui A."/>
            <person name="MacDonald P.J.P."/>
            <person name="Montmayeur A."/>
            <person name="Murphy C."/>
            <person name="Neiman D."/>
            <person name="Pearson M."/>
            <person name="Priest M."/>
            <person name="Roberts A."/>
            <person name="Saif S."/>
            <person name="Shea T."/>
            <person name="Shenoy N."/>
            <person name="Sisk P."/>
            <person name="Stolte C."/>
            <person name="Sykes S."/>
            <person name="Wortman J."/>
            <person name="Nusbaum C."/>
            <person name="Birren B."/>
        </authorList>
    </citation>
    <scope>NUCLEOTIDE SEQUENCE [LARGE SCALE GENOMIC DNA]</scope>
    <source>
        <strain evidence="2 3">7_3_47FAA</strain>
    </source>
</reference>
<dbReference type="Proteomes" id="UP000011747">
    <property type="component" value="Unassembled WGS sequence"/>
</dbReference>
<dbReference type="AlphaFoldDB" id="G9QJ18"/>
<evidence type="ECO:0000313" key="3">
    <source>
        <dbReference type="Proteomes" id="UP000011747"/>
    </source>
</evidence>
<dbReference type="InterPro" id="IPR027843">
    <property type="entry name" value="DUF4440"/>
</dbReference>
<dbReference type="PATRIC" id="fig|665952.3.peg.962"/>
<dbReference type="EMBL" id="ACWF01000049">
    <property type="protein sequence ID" value="EHL78874.1"/>
    <property type="molecule type" value="Genomic_DNA"/>
</dbReference>
<proteinExistence type="predicted"/>
<dbReference type="Pfam" id="PF14534">
    <property type="entry name" value="DUF4440"/>
    <property type="match status" value="1"/>
</dbReference>
<sequence length="112" mass="13064">MENESAALKKHLCQLEQMLLKPEIRSSPKEPEKLLADDFFEFGSSGVDEGGLNIRKMTLYDFKIHPLSENAVLPTFRVKDETRRQDTLRSSIWKFCDGRWQMFFHQGTLIKS</sequence>
<accession>G9QJ18</accession>
<gene>
    <name evidence="2" type="ORF">HMPREF1015_02179</name>
</gene>
<dbReference type="InterPro" id="IPR032710">
    <property type="entry name" value="NTF2-like_dom_sf"/>
</dbReference>
<keyword evidence="3" id="KW-1185">Reference proteome</keyword>
<organism evidence="2 3">
    <name type="scientific">Bacillus smithii 7_3_47FAA</name>
    <dbReference type="NCBI Taxonomy" id="665952"/>
    <lineage>
        <taxon>Bacteria</taxon>
        <taxon>Bacillati</taxon>
        <taxon>Bacillota</taxon>
        <taxon>Bacilli</taxon>
        <taxon>Bacillales</taxon>
        <taxon>Bacillaceae</taxon>
        <taxon>Bacillus</taxon>
    </lineage>
</organism>
<dbReference type="RefSeq" id="WP_003353264.1">
    <property type="nucleotide sequence ID" value="NZ_JH414745.1"/>
</dbReference>
<dbReference type="HOGENOM" id="CLU_119560_2_0_9"/>
<dbReference type="SUPFAM" id="SSF54427">
    <property type="entry name" value="NTF2-like"/>
    <property type="match status" value="1"/>
</dbReference>
<evidence type="ECO:0000313" key="2">
    <source>
        <dbReference type="EMBL" id="EHL78874.1"/>
    </source>
</evidence>
<comment type="caution">
    <text evidence="2">The sequence shown here is derived from an EMBL/GenBank/DDBJ whole genome shotgun (WGS) entry which is preliminary data.</text>
</comment>